<evidence type="ECO:0000313" key="1">
    <source>
        <dbReference type="EMBL" id="GEY53096.1"/>
    </source>
</evidence>
<accession>A0A699HVK7</accession>
<dbReference type="AlphaFoldDB" id="A0A699HVK7"/>
<protein>
    <submittedName>
        <fullName evidence="1">Uncharacterized protein</fullName>
    </submittedName>
</protein>
<gene>
    <name evidence="1" type="ORF">Tci_425070</name>
</gene>
<feature type="non-terminal residue" evidence="1">
    <location>
        <position position="1"/>
    </location>
</feature>
<name>A0A699HVK7_TANCI</name>
<comment type="caution">
    <text evidence="1">The sequence shown here is derived from an EMBL/GenBank/DDBJ whole genome shotgun (WGS) entry which is preliminary data.</text>
</comment>
<sequence>LSLVIVEGVSENDSTCMFGPTWWTGCDIVGEIGPYLGGAARRCAYYVVLLRIVEEWQSAIIARLSNLYVRSHNIIKSEPNYTFRYKDYKSGNVTAKPGSYAILATPFSLCTLKIIGSVLNHGWQIIKFAAMAEQMIRFVVYSLYYQAGFLVSYNRLSGGFLRETHSSDFFHLQH</sequence>
<organism evidence="1">
    <name type="scientific">Tanacetum cinerariifolium</name>
    <name type="common">Dalmatian daisy</name>
    <name type="synonym">Chrysanthemum cinerariifolium</name>
    <dbReference type="NCBI Taxonomy" id="118510"/>
    <lineage>
        <taxon>Eukaryota</taxon>
        <taxon>Viridiplantae</taxon>
        <taxon>Streptophyta</taxon>
        <taxon>Embryophyta</taxon>
        <taxon>Tracheophyta</taxon>
        <taxon>Spermatophyta</taxon>
        <taxon>Magnoliopsida</taxon>
        <taxon>eudicotyledons</taxon>
        <taxon>Gunneridae</taxon>
        <taxon>Pentapetalae</taxon>
        <taxon>asterids</taxon>
        <taxon>campanulids</taxon>
        <taxon>Asterales</taxon>
        <taxon>Asteraceae</taxon>
        <taxon>Asteroideae</taxon>
        <taxon>Anthemideae</taxon>
        <taxon>Anthemidinae</taxon>
        <taxon>Tanacetum</taxon>
    </lineage>
</organism>
<reference evidence="1" key="1">
    <citation type="journal article" date="2019" name="Sci. Rep.">
        <title>Draft genome of Tanacetum cinerariifolium, the natural source of mosquito coil.</title>
        <authorList>
            <person name="Yamashiro T."/>
            <person name="Shiraishi A."/>
            <person name="Satake H."/>
            <person name="Nakayama K."/>
        </authorList>
    </citation>
    <scope>NUCLEOTIDE SEQUENCE</scope>
</reference>
<proteinExistence type="predicted"/>
<dbReference type="EMBL" id="BKCJ010186404">
    <property type="protein sequence ID" value="GEY53096.1"/>
    <property type="molecule type" value="Genomic_DNA"/>
</dbReference>